<dbReference type="InterPro" id="IPR037053">
    <property type="entry name" value="Phage_tail_collar_dom_sf"/>
</dbReference>
<proteinExistence type="predicted"/>
<sequence>MSQKSDFKAFSISNNANVISQEKYEENQNLQTGFPRDGITTDMLNKALRQSSTISSVVANFIATHSGNDVLDDGNIEKLNAQLNGALEQKMATKVPDASLTQKGIVQLTNVIGNSNTLAVTQKLAQEIISSLREEINIPVGSPIPWPLPYPPINYLVCNGAFFNKLQYPKLAEAYPDGRLPDLRGEFIRGWDSGRNVDPSRSILSWQEGAYLIQNADRASHFIITPSLNERKKLQWDIPQNNNISVRTVYYKAQTDWTANSAFIGVSRPRNIAFNYIVRAAACSVMTEQKNFLEQHEAAVLGEDGLAIQPGWIKVYHTNQITREFTNADIEYVMLGVSLSAHSYLDAPDFPDSDDLAVCRSEDGKRWEIVPDYRGKIAYDTLTRTQQEITELGELPETQTFKQPTTDFDKWDGTQWVTDNAALKADQIEQAERQRMTLLRHANESIALLQDAADLDIATEAEKAALLEWKKYRIMLNRVNISLVSDIEWPEQPK</sequence>
<dbReference type="SUPFAM" id="SSF88874">
    <property type="entry name" value="Receptor-binding domain of short tail fibre protein gp12"/>
    <property type="match status" value="1"/>
</dbReference>
<dbReference type="AlphaFoldDB" id="A0A022PM23"/>
<dbReference type="EMBL" id="JFGV01000002">
    <property type="protein sequence ID" value="EYU17147.1"/>
    <property type="molecule type" value="Genomic_DNA"/>
</dbReference>
<protein>
    <submittedName>
        <fullName evidence="2">Phage tail collar family protein</fullName>
    </submittedName>
</protein>
<organism evidence="2 3">
    <name type="scientific">Photorhabdus aegyptia</name>
    <dbReference type="NCBI Taxonomy" id="2805098"/>
    <lineage>
        <taxon>Bacteria</taxon>
        <taxon>Pseudomonadati</taxon>
        <taxon>Pseudomonadota</taxon>
        <taxon>Gammaproteobacteria</taxon>
        <taxon>Enterobacterales</taxon>
        <taxon>Morganellaceae</taxon>
        <taxon>Photorhabdus</taxon>
    </lineage>
</organism>
<dbReference type="InterPro" id="IPR011083">
    <property type="entry name" value="Phage_tail_collar_dom"/>
</dbReference>
<gene>
    <name evidence="2" type="ORF">BA1DRAFT_00206</name>
</gene>
<evidence type="ECO:0000313" key="2">
    <source>
        <dbReference type="EMBL" id="EYU17147.1"/>
    </source>
</evidence>
<dbReference type="Pfam" id="PF07484">
    <property type="entry name" value="Collar"/>
    <property type="match status" value="1"/>
</dbReference>
<dbReference type="Pfam" id="PF02413">
    <property type="entry name" value="Caudo_TAP"/>
    <property type="match status" value="1"/>
</dbReference>
<dbReference type="PANTHER" id="PTHR34413">
    <property type="entry name" value="PROPHAGE TAIL FIBER ASSEMBLY PROTEIN HOMOLOG TFAE-RELATED-RELATED"/>
    <property type="match status" value="1"/>
</dbReference>
<dbReference type="InterPro" id="IPR003458">
    <property type="entry name" value="Phage_T4_Gp38_tail_assem"/>
</dbReference>
<dbReference type="Gene3D" id="3.90.1340.10">
    <property type="entry name" value="Phage tail collar domain"/>
    <property type="match status" value="1"/>
</dbReference>
<dbReference type="PATRIC" id="fig|1393736.3.peg.205"/>
<dbReference type="Proteomes" id="UP000023464">
    <property type="component" value="Unassembled WGS sequence"/>
</dbReference>
<feature type="domain" description="Phage tail collar" evidence="1">
    <location>
        <begin position="141"/>
        <end position="188"/>
    </location>
</feature>
<dbReference type="InterPro" id="IPR051220">
    <property type="entry name" value="TFA_Chaperone"/>
</dbReference>
<evidence type="ECO:0000313" key="3">
    <source>
        <dbReference type="Proteomes" id="UP000023464"/>
    </source>
</evidence>
<dbReference type="PANTHER" id="PTHR34413:SF2">
    <property type="entry name" value="PROPHAGE TAIL FIBER ASSEMBLY PROTEIN HOMOLOG TFAE-RELATED"/>
    <property type="match status" value="1"/>
</dbReference>
<name>A0A022PM23_9GAMM</name>
<dbReference type="GO" id="GO:0019062">
    <property type="term" value="P:virion attachment to host cell"/>
    <property type="evidence" value="ECO:0007669"/>
    <property type="project" value="InterPro"/>
</dbReference>
<dbReference type="Pfam" id="PF03406">
    <property type="entry name" value="Phage_fiber_2"/>
    <property type="match status" value="1"/>
</dbReference>
<dbReference type="InterPro" id="IPR005068">
    <property type="entry name" value="Phage_lambda_Stf-r2"/>
</dbReference>
<comment type="caution">
    <text evidence="2">The sequence shown here is derived from an EMBL/GenBank/DDBJ whole genome shotgun (WGS) entry which is preliminary data.</text>
</comment>
<accession>A0A022PM23</accession>
<reference evidence="2 3" key="1">
    <citation type="submission" date="2014-03" db="EMBL/GenBank/DDBJ databases">
        <title>Draft Genome of Photorhabdus luminescens BA1, an Egyptian Isolate.</title>
        <authorList>
            <person name="Ghazal S."/>
            <person name="Hurst S.G.IV."/>
            <person name="Morris K."/>
            <person name="Thomas K."/>
            <person name="Tisa L.S."/>
        </authorList>
    </citation>
    <scope>NUCLEOTIDE SEQUENCE [LARGE SCALE GENOMIC DNA]</scope>
    <source>
        <strain evidence="2 3">BA1</strain>
    </source>
</reference>
<keyword evidence="3" id="KW-1185">Reference proteome</keyword>
<dbReference type="GO" id="GO:0046718">
    <property type="term" value="P:symbiont entry into host cell"/>
    <property type="evidence" value="ECO:0007669"/>
    <property type="project" value="InterPro"/>
</dbReference>
<evidence type="ECO:0000259" key="1">
    <source>
        <dbReference type="Pfam" id="PF07484"/>
    </source>
</evidence>